<evidence type="ECO:0000256" key="1">
    <source>
        <dbReference type="ARBA" id="ARBA00004123"/>
    </source>
</evidence>
<keyword evidence="5" id="KW-0227">DNA damage</keyword>
<dbReference type="GO" id="GO:0003697">
    <property type="term" value="F:single-stranded DNA binding"/>
    <property type="evidence" value="ECO:0007669"/>
    <property type="project" value="TreeGrafter"/>
</dbReference>
<keyword evidence="7" id="KW-0238">DNA-binding</keyword>
<dbReference type="Proteomes" id="UP000708208">
    <property type="component" value="Unassembled WGS sequence"/>
</dbReference>
<evidence type="ECO:0000259" key="12">
    <source>
        <dbReference type="SMART" id="SM00891"/>
    </source>
</evidence>
<dbReference type="GO" id="GO:0003684">
    <property type="term" value="F:damaged DNA binding"/>
    <property type="evidence" value="ECO:0007669"/>
    <property type="project" value="TreeGrafter"/>
</dbReference>
<sequence length="928" mass="105276">MNETETGNAMLDYENQLFLDIIHENELFVFAKGVLTELVLKNVFEAYTTETSLVFVLGASKGEEAYFREKLNNEKVYTITSEEYLSNTRKVMYGNGGLFFITARILVMDLLKEIFPIDKVTGIILLKAHNIAENSQEAFILRLYRTKNKEGFIKAFSQTPTSFLLGFAKLNRVMRSSFLANVSLWPRFHAVVKQSLNLPGDDSLTHVVEIQLNLTEEMREIQTNLLDLVSWSVSELKRLVPALNDDEINAETALTHGFQKIIGAHMDAEWNTINNKAKELLNDLKVFRILLTYLTKFDCVSFYSALCNYTSSDMVFKSSWIVSTSAEKVIVASRGRILKQPKKTPNEQASGAGSKKATFKPEVHPKWLAVSEILNDTFKQSEKRVAEIATEEMSDDDSSCGLAMKSPDLKTLIFVEDSRTCSVLKDYLTDGSLEVMGKLVHNSDKIKIDLPPDLIAKLNSKRKADSEPSAKRIKISNNKDNSEGVSEAGPSNDGCSKDKDVQITLTQIRRKYETVEVFPSPVMIRPYNNPNEEDAFSVNETLLSLKPDVIVIFDPELELVRQIEIHRARMAPQQNIRVYFLVFRNSVEEQIYLTSIQREKLAFEKLIEEKASMVVPNEREAKDELNQDLWRDPSKASDAIISAQSHRNMEQTTEGREIILVDIREFRSELPSLLHKRGIDLEPLTLDVGDYILTPDICVERKSISDLIGSLNCGRLYKQAEAMGRHYKKPILLIEHEQKAQLSTRFGKNDLTQVMPKLQVLTMNFPNLRLIWSPGSHYTSEVFQELKKGKDQPSPEEAMAIQKESVGEHISTKYNPIPHSFLSKMPGIDSRNVYSILNRCESLHELANLTEKDLEETLENSHTAAVLYAGLHSETLTSDAQAATSSKLKSVKALMSKQKKPFFRVRVVVSQSSANASTNYQRRFRRRQ</sequence>
<gene>
    <name evidence="13" type="ORF">AFUS01_LOCUS16892</name>
</gene>
<evidence type="ECO:0000313" key="13">
    <source>
        <dbReference type="EMBL" id="CAG7728084.1"/>
    </source>
</evidence>
<dbReference type="OrthoDB" id="361020at2759"/>
<feature type="region of interest" description="Disordered" evidence="11">
    <location>
        <begin position="460"/>
        <end position="499"/>
    </location>
</feature>
<evidence type="ECO:0000256" key="6">
    <source>
        <dbReference type="ARBA" id="ARBA00022801"/>
    </source>
</evidence>
<proteinExistence type="inferred from homology"/>
<evidence type="ECO:0000313" key="14">
    <source>
        <dbReference type="Proteomes" id="UP000708208"/>
    </source>
</evidence>
<evidence type="ECO:0000256" key="10">
    <source>
        <dbReference type="ARBA" id="ARBA00072370"/>
    </source>
</evidence>
<dbReference type="PANTHER" id="PTHR10150">
    <property type="entry name" value="DNA REPAIR ENDONUCLEASE XPF"/>
    <property type="match status" value="1"/>
</dbReference>
<dbReference type="GO" id="GO:0000110">
    <property type="term" value="C:nucleotide-excision repair factor 1 complex"/>
    <property type="evidence" value="ECO:0007669"/>
    <property type="project" value="TreeGrafter"/>
</dbReference>
<evidence type="ECO:0000256" key="9">
    <source>
        <dbReference type="ARBA" id="ARBA00023242"/>
    </source>
</evidence>
<evidence type="ECO:0000256" key="4">
    <source>
        <dbReference type="ARBA" id="ARBA00022759"/>
    </source>
</evidence>
<dbReference type="GO" id="GO:1901255">
    <property type="term" value="P:nucleotide-excision repair involved in interstrand cross-link repair"/>
    <property type="evidence" value="ECO:0007669"/>
    <property type="project" value="TreeGrafter"/>
</dbReference>
<reference evidence="13" key="1">
    <citation type="submission" date="2021-06" db="EMBL/GenBank/DDBJ databases">
        <authorList>
            <person name="Hodson N. C."/>
            <person name="Mongue J. A."/>
            <person name="Jaron S. K."/>
        </authorList>
    </citation>
    <scope>NUCLEOTIDE SEQUENCE</scope>
</reference>
<evidence type="ECO:0000256" key="3">
    <source>
        <dbReference type="ARBA" id="ARBA00022722"/>
    </source>
</evidence>
<accession>A0A8J2JZB1</accession>
<keyword evidence="6" id="KW-0378">Hydrolase</keyword>
<dbReference type="InterPro" id="IPR006166">
    <property type="entry name" value="ERCC4_domain"/>
</dbReference>
<keyword evidence="14" id="KW-1185">Reference proteome</keyword>
<keyword evidence="3" id="KW-0540">Nuclease</keyword>
<name>A0A8J2JZB1_9HEXA</name>
<evidence type="ECO:0000256" key="11">
    <source>
        <dbReference type="SAM" id="MobiDB-lite"/>
    </source>
</evidence>
<dbReference type="Pfam" id="PF02732">
    <property type="entry name" value="ERCC4"/>
    <property type="match status" value="1"/>
</dbReference>
<dbReference type="SMART" id="SM00891">
    <property type="entry name" value="ERCC4"/>
    <property type="match status" value="1"/>
</dbReference>
<dbReference type="PANTHER" id="PTHR10150:SF0">
    <property type="entry name" value="DNA REPAIR ENDONUCLEASE XPF"/>
    <property type="match status" value="1"/>
</dbReference>
<keyword evidence="8" id="KW-0234">DNA repair</keyword>
<evidence type="ECO:0000256" key="8">
    <source>
        <dbReference type="ARBA" id="ARBA00023204"/>
    </source>
</evidence>
<dbReference type="InterPro" id="IPR047520">
    <property type="entry name" value="XPF_nuclease"/>
</dbReference>
<comment type="similarity">
    <text evidence="2">Belongs to the XPF family.</text>
</comment>
<comment type="subcellular location">
    <subcellularLocation>
        <location evidence="1">Nucleus</location>
    </subcellularLocation>
</comment>
<dbReference type="GO" id="GO:0000724">
    <property type="term" value="P:double-strand break repair via homologous recombination"/>
    <property type="evidence" value="ECO:0007669"/>
    <property type="project" value="TreeGrafter"/>
</dbReference>
<keyword evidence="4" id="KW-0255">Endonuclease</keyword>
<dbReference type="FunFam" id="3.40.50.10130:FF:000002">
    <property type="entry name" value="DNA repair endonuclease XPF"/>
    <property type="match status" value="1"/>
</dbReference>
<protein>
    <recommendedName>
        <fullName evidence="10">DNA repair endonuclease XPF</fullName>
    </recommendedName>
</protein>
<keyword evidence="9" id="KW-0539">Nucleus</keyword>
<evidence type="ECO:0000256" key="5">
    <source>
        <dbReference type="ARBA" id="ARBA00022763"/>
    </source>
</evidence>
<dbReference type="AlphaFoldDB" id="A0A8J2JZB1"/>
<dbReference type="GO" id="GO:0000712">
    <property type="term" value="P:resolution of meiotic recombination intermediates"/>
    <property type="evidence" value="ECO:0007669"/>
    <property type="project" value="TreeGrafter"/>
</dbReference>
<dbReference type="EMBL" id="CAJVCH010158348">
    <property type="protein sequence ID" value="CAG7728084.1"/>
    <property type="molecule type" value="Genomic_DNA"/>
</dbReference>
<feature type="domain" description="ERCC4" evidence="12">
    <location>
        <begin position="658"/>
        <end position="738"/>
    </location>
</feature>
<dbReference type="CDD" id="cd20078">
    <property type="entry name" value="XPF_nuclease_XPF_euk"/>
    <property type="match status" value="1"/>
</dbReference>
<dbReference type="GO" id="GO:0000014">
    <property type="term" value="F:single-stranded DNA endodeoxyribonuclease activity"/>
    <property type="evidence" value="ECO:0007669"/>
    <property type="project" value="TreeGrafter"/>
</dbReference>
<comment type="caution">
    <text evidence="13">The sequence shown here is derived from an EMBL/GenBank/DDBJ whole genome shotgun (WGS) entry which is preliminary data.</text>
</comment>
<organism evidence="13 14">
    <name type="scientific">Allacma fusca</name>
    <dbReference type="NCBI Taxonomy" id="39272"/>
    <lineage>
        <taxon>Eukaryota</taxon>
        <taxon>Metazoa</taxon>
        <taxon>Ecdysozoa</taxon>
        <taxon>Arthropoda</taxon>
        <taxon>Hexapoda</taxon>
        <taxon>Collembola</taxon>
        <taxon>Symphypleona</taxon>
        <taxon>Sminthuridae</taxon>
        <taxon>Allacma</taxon>
    </lineage>
</organism>
<evidence type="ECO:0000256" key="7">
    <source>
        <dbReference type="ARBA" id="ARBA00023125"/>
    </source>
</evidence>
<evidence type="ECO:0000256" key="2">
    <source>
        <dbReference type="ARBA" id="ARBA00010015"/>
    </source>
</evidence>